<feature type="domain" description="MULE transposase" evidence="1">
    <location>
        <begin position="73"/>
        <end position="130"/>
    </location>
</feature>
<dbReference type="GeneID" id="101490660"/>
<name>A0A1S2YU05_CICAR</name>
<accession>A0A1S2YU05</accession>
<reference evidence="3" key="2">
    <citation type="submission" date="2025-08" db="UniProtKB">
        <authorList>
            <consortium name="RefSeq"/>
        </authorList>
    </citation>
    <scope>IDENTIFICATION</scope>
    <source>
        <tissue evidence="3">Etiolated seedlings</tissue>
    </source>
</reference>
<dbReference type="KEGG" id="cam:101490660"/>
<dbReference type="Proteomes" id="UP000087171">
    <property type="component" value="Chromosome Ca7"/>
</dbReference>
<keyword evidence="2" id="KW-1185">Reference proteome</keyword>
<gene>
    <name evidence="3" type="primary">LOC101490660</name>
</gene>
<proteinExistence type="predicted"/>
<dbReference type="InterPro" id="IPR052579">
    <property type="entry name" value="Zinc_finger_SWIM"/>
</dbReference>
<dbReference type="OrthoDB" id="1435839at2759"/>
<dbReference type="eggNOG" id="ENOG502QQB8">
    <property type="taxonomic scope" value="Eukaryota"/>
</dbReference>
<reference evidence="2" key="1">
    <citation type="journal article" date="2013" name="Nat. Biotechnol.">
        <title>Draft genome sequence of chickpea (Cicer arietinum) provides a resource for trait improvement.</title>
        <authorList>
            <person name="Varshney R.K."/>
            <person name="Song C."/>
            <person name="Saxena R.K."/>
            <person name="Azam S."/>
            <person name="Yu S."/>
            <person name="Sharpe A.G."/>
            <person name="Cannon S."/>
            <person name="Baek J."/>
            <person name="Rosen B.D."/>
            <person name="Tar'an B."/>
            <person name="Millan T."/>
            <person name="Zhang X."/>
            <person name="Ramsay L.D."/>
            <person name="Iwata A."/>
            <person name="Wang Y."/>
            <person name="Nelson W."/>
            <person name="Farmer A.D."/>
            <person name="Gaur P.M."/>
            <person name="Soderlund C."/>
            <person name="Penmetsa R.V."/>
            <person name="Xu C."/>
            <person name="Bharti A.K."/>
            <person name="He W."/>
            <person name="Winter P."/>
            <person name="Zhao S."/>
            <person name="Hane J.K."/>
            <person name="Carrasquilla-Garcia N."/>
            <person name="Condie J.A."/>
            <person name="Upadhyaya H.D."/>
            <person name="Luo M.C."/>
            <person name="Thudi M."/>
            <person name="Gowda C.L."/>
            <person name="Singh N.P."/>
            <person name="Lichtenzveig J."/>
            <person name="Gali K.K."/>
            <person name="Rubio J."/>
            <person name="Nadarajan N."/>
            <person name="Dolezel J."/>
            <person name="Bansal K.C."/>
            <person name="Xu X."/>
            <person name="Edwards D."/>
            <person name="Zhang G."/>
            <person name="Kahl G."/>
            <person name="Gil J."/>
            <person name="Singh K.B."/>
            <person name="Datta S.K."/>
            <person name="Jackson S.A."/>
            <person name="Wang J."/>
            <person name="Cook D.R."/>
        </authorList>
    </citation>
    <scope>NUCLEOTIDE SEQUENCE [LARGE SCALE GENOMIC DNA]</scope>
    <source>
        <strain evidence="2">cv. CDC Frontier</strain>
    </source>
</reference>
<dbReference type="Pfam" id="PF10551">
    <property type="entry name" value="MULE"/>
    <property type="match status" value="1"/>
</dbReference>
<dbReference type="PANTHER" id="PTHR31569">
    <property type="entry name" value="SWIM-TYPE DOMAIN-CONTAINING PROTEIN"/>
    <property type="match status" value="1"/>
</dbReference>
<dbReference type="PANTHER" id="PTHR31569:SF4">
    <property type="entry name" value="SWIM-TYPE DOMAIN-CONTAINING PROTEIN"/>
    <property type="match status" value="1"/>
</dbReference>
<dbReference type="PaxDb" id="3827-XP_004509903.1"/>
<organism evidence="2 3">
    <name type="scientific">Cicer arietinum</name>
    <name type="common">Chickpea</name>
    <name type="synonym">Garbanzo</name>
    <dbReference type="NCBI Taxonomy" id="3827"/>
    <lineage>
        <taxon>Eukaryota</taxon>
        <taxon>Viridiplantae</taxon>
        <taxon>Streptophyta</taxon>
        <taxon>Embryophyta</taxon>
        <taxon>Tracheophyta</taxon>
        <taxon>Spermatophyta</taxon>
        <taxon>Magnoliopsida</taxon>
        <taxon>eudicotyledons</taxon>
        <taxon>Gunneridae</taxon>
        <taxon>Pentapetalae</taxon>
        <taxon>rosids</taxon>
        <taxon>fabids</taxon>
        <taxon>Fabales</taxon>
        <taxon>Fabaceae</taxon>
        <taxon>Papilionoideae</taxon>
        <taxon>50 kb inversion clade</taxon>
        <taxon>NPAAA clade</taxon>
        <taxon>Hologalegina</taxon>
        <taxon>IRL clade</taxon>
        <taxon>Cicereae</taxon>
        <taxon>Cicer</taxon>
    </lineage>
</organism>
<dbReference type="AlphaFoldDB" id="A0A1S2YU05"/>
<protein>
    <submittedName>
        <fullName evidence="3">Uncharacterized protein LOC101490660</fullName>
    </submittedName>
</protein>
<dbReference type="RefSeq" id="XP_004509903.1">
    <property type="nucleotide sequence ID" value="XM_004509846.1"/>
</dbReference>
<sequence>MTLRDHSVESLTTIKQVYNACQAYRSSLRGNRTKMQHLLTMMERDKYVYRYRKVEGSDELRDIFWAYPDAITLSERVDNFTWALQMVKKQITSGEVEVIVTDRDLALMNAVENVFPKAVNLLCLFHICKNVKAKCKMTVFPKKKQVQIMEAWEALIYSYDETQYYMKLAIFEGICSSCSIFYDYVHEQWLIPHKEKFVEAWTNRVMHFGNTTTQRVESAHWSLKRILQDSIGDIYAVFEKPSIA</sequence>
<evidence type="ECO:0000313" key="3">
    <source>
        <dbReference type="RefSeq" id="XP_004509903.1"/>
    </source>
</evidence>
<dbReference type="InterPro" id="IPR018289">
    <property type="entry name" value="MULE_transposase_dom"/>
</dbReference>
<evidence type="ECO:0000313" key="2">
    <source>
        <dbReference type="Proteomes" id="UP000087171"/>
    </source>
</evidence>
<evidence type="ECO:0000259" key="1">
    <source>
        <dbReference type="Pfam" id="PF10551"/>
    </source>
</evidence>